<dbReference type="AlphaFoldDB" id="A0A1Q3B9X3"/>
<evidence type="ECO:0000256" key="1">
    <source>
        <dbReference type="ARBA" id="ARBA00004167"/>
    </source>
</evidence>
<keyword evidence="4" id="KW-0472">Membrane</keyword>
<dbReference type="InterPro" id="IPR011993">
    <property type="entry name" value="PH-like_dom_sf"/>
</dbReference>
<reference evidence="9" key="1">
    <citation type="submission" date="2016-04" db="EMBL/GenBank/DDBJ databases">
        <title>Cephalotus genome sequencing.</title>
        <authorList>
            <person name="Fukushima K."/>
            <person name="Hasebe M."/>
            <person name="Fang X."/>
        </authorList>
    </citation>
    <scope>NUCLEOTIDE SEQUENCE [LARGE SCALE GENOMIC DNA]</scope>
    <source>
        <strain evidence="9">cv. St1</strain>
    </source>
</reference>
<dbReference type="InterPro" id="IPR000008">
    <property type="entry name" value="C2_dom"/>
</dbReference>
<keyword evidence="2" id="KW-0812">Transmembrane</keyword>
<dbReference type="PROSITE" id="PS51778">
    <property type="entry name" value="VAST"/>
    <property type="match status" value="2"/>
</dbReference>
<dbReference type="InterPro" id="IPR031968">
    <property type="entry name" value="VASt"/>
</dbReference>
<evidence type="ECO:0000259" key="6">
    <source>
        <dbReference type="PROSITE" id="PS50004"/>
    </source>
</evidence>
<dbReference type="EMBL" id="BDDD01000358">
    <property type="protein sequence ID" value="GAV64612.1"/>
    <property type="molecule type" value="Genomic_DNA"/>
</dbReference>
<feature type="domain" description="VASt" evidence="7">
    <location>
        <begin position="247"/>
        <end position="420"/>
    </location>
</feature>
<keyword evidence="3" id="KW-1133">Transmembrane helix</keyword>
<dbReference type="FunCoup" id="A0A1Q3B9X3">
    <property type="interactions" value="977"/>
</dbReference>
<evidence type="ECO:0000256" key="5">
    <source>
        <dbReference type="SAM" id="MobiDB-lite"/>
    </source>
</evidence>
<dbReference type="InterPro" id="IPR035892">
    <property type="entry name" value="C2_domain_sf"/>
</dbReference>
<evidence type="ECO:0000313" key="9">
    <source>
        <dbReference type="Proteomes" id="UP000187406"/>
    </source>
</evidence>
<feature type="region of interest" description="Disordered" evidence="5">
    <location>
        <begin position="195"/>
        <end position="222"/>
    </location>
</feature>
<proteinExistence type="predicted"/>
<dbReference type="Proteomes" id="UP000187406">
    <property type="component" value="Unassembled WGS sequence"/>
</dbReference>
<name>A0A1Q3B9X3_CEPFO</name>
<dbReference type="InParanoid" id="A0A1Q3B9X3"/>
<protein>
    <submittedName>
        <fullName evidence="8">C2 domain-containing protein/GRAM domain-containing protein</fullName>
    </submittedName>
</protein>
<sequence length="1013" mass="114592">MRLYVFVLQANNLPVKDSYVKLQVGKFKSKTKILRSTVSPNWNEEFAFRLHDANEDVVISVFNHADDDSGFFNGPRDLVGRVRIPVWSVANEENQTLPPTWFSLEKPKKGKFINKDCGKILLTISLHRKSHDTSNSCRFCAHSNINIDDSKASEGPCITCHDIYSSKRHHLKIAEGKHLMKVCASRLEKIFNKNEEASRTDDSSELSSLKSDSEDVVEERSSGCSFEEAMEMVQSRNYDQAIPDNLHGGILLNQTYVMSSNELNTYLFAPNSQFRKDLAELQGTTDVQEGPWTWKSEEMSCLTRVVTCTRAASKLVKSVKATEEQTYIKADGREFAVLVDVSTPEVPYGNAFKVELLYKISPGRELSSGVGSSHLLISWGINFLQNTMMRGMIEGGVRQGLKESFDHFANLLAQNLKVLDSVDLLDKEHMLATLQTEHKSDWELAFKYFWNFSLVSATFMALYVLLHIQLCEPSTVQGLEFCGLDLPDSFGELITCGILIIQLEHVYNMVTHFVQAKLQKGSDHGVKAQGEGWVLTVALIEGTNLASLESPGFSDPYVVFTCNGKTRTSSVKLQTGDPQWNEILEFDAMEEPPSVLDVEVFDFDGPFKHSTALGHAEINFLKHTSTELADLSVSLEGKLARSSQSKLHLRIFLDNNNGVETIKEYLLKMEKEVGKKLNLRSPHKNSTFQKLFGLPSEEFLISDFTCSLKRKMPLQGRLFLSARIVGFYTNLFGHKIKIYLLWEDIEDIKVLPPSLSSVGSPTLVIVLQKGRGLDARHGAKSQDKEGRLNFYFQSFVSFGEATRTIMALWRTRTLNPDQKAEEQEDQEERSVILEDGGCILDVEDAKMSKIYTAELTINIKSLMQLFDGGKLEHKIMEKSGCLNYATSKWVPVKPGVLERHLSYKFNRHVSIFGGEVSCTQQKTPTANDEGWLVTEAMSLHNIPFGDYFRVQFRYQIEKSDPAHNACKCDVHIRITWLKSTKFQQRIAKNITEKFTQRFKEIFGQVEKEILFAT</sequence>
<dbReference type="PANTHER" id="PTHR46296:SF7">
    <property type="entry name" value="C2 DOMAIN-CONTAINING PROTEIN"/>
    <property type="match status" value="1"/>
</dbReference>
<dbReference type="Gene3D" id="2.60.40.150">
    <property type="entry name" value="C2 domain"/>
    <property type="match status" value="2"/>
</dbReference>
<dbReference type="CDD" id="cd00030">
    <property type="entry name" value="C2"/>
    <property type="match status" value="2"/>
</dbReference>
<evidence type="ECO:0000256" key="3">
    <source>
        <dbReference type="ARBA" id="ARBA00022989"/>
    </source>
</evidence>
<dbReference type="SUPFAM" id="SSF49562">
    <property type="entry name" value="C2 domain (Calcium/lipid-binding domain, CaLB)"/>
    <property type="match status" value="2"/>
</dbReference>
<dbReference type="Pfam" id="PF16016">
    <property type="entry name" value="VASt"/>
    <property type="match status" value="2"/>
</dbReference>
<dbReference type="SMART" id="SM00239">
    <property type="entry name" value="C2"/>
    <property type="match status" value="2"/>
</dbReference>
<keyword evidence="9" id="KW-1185">Reference proteome</keyword>
<evidence type="ECO:0000313" key="8">
    <source>
        <dbReference type="EMBL" id="GAV64612.1"/>
    </source>
</evidence>
<comment type="caution">
    <text evidence="8">The sequence shown here is derived from an EMBL/GenBank/DDBJ whole genome shotgun (WGS) entry which is preliminary data.</text>
</comment>
<evidence type="ECO:0000256" key="4">
    <source>
        <dbReference type="ARBA" id="ARBA00023136"/>
    </source>
</evidence>
<dbReference type="Gene3D" id="2.30.29.30">
    <property type="entry name" value="Pleckstrin-homology domain (PH domain)/Phosphotyrosine-binding domain (PTB)"/>
    <property type="match status" value="1"/>
</dbReference>
<dbReference type="STRING" id="3775.A0A1Q3B9X3"/>
<dbReference type="SMART" id="SM00568">
    <property type="entry name" value="GRAM"/>
    <property type="match status" value="1"/>
</dbReference>
<gene>
    <name evidence="8" type="ORF">CFOL_v3_08130</name>
</gene>
<feature type="domain" description="C2" evidence="6">
    <location>
        <begin position="514"/>
        <end position="633"/>
    </location>
</feature>
<dbReference type="GO" id="GO:0016020">
    <property type="term" value="C:membrane"/>
    <property type="evidence" value="ECO:0007669"/>
    <property type="project" value="UniProtKB-SubCell"/>
</dbReference>
<dbReference type="InterPro" id="IPR004182">
    <property type="entry name" value="GRAM"/>
</dbReference>
<dbReference type="PROSITE" id="PS50004">
    <property type="entry name" value="C2"/>
    <property type="match status" value="2"/>
</dbReference>
<dbReference type="PANTHER" id="PTHR46296">
    <property type="entry name" value="BNAA05G37250D PROTEIN"/>
    <property type="match status" value="1"/>
</dbReference>
<feature type="domain" description="VASt" evidence="7">
    <location>
        <begin position="846"/>
        <end position="1009"/>
    </location>
</feature>
<dbReference type="Pfam" id="PF00168">
    <property type="entry name" value="C2"/>
    <property type="match status" value="2"/>
</dbReference>
<dbReference type="OrthoDB" id="67700at2759"/>
<feature type="domain" description="C2" evidence="6">
    <location>
        <begin position="1"/>
        <end position="102"/>
    </location>
</feature>
<accession>A0A1Q3B9X3</accession>
<comment type="subcellular location">
    <subcellularLocation>
        <location evidence="1">Membrane</location>
        <topology evidence="1">Single-pass membrane protein</topology>
    </subcellularLocation>
</comment>
<organism evidence="8 9">
    <name type="scientific">Cephalotus follicularis</name>
    <name type="common">Albany pitcher plant</name>
    <dbReference type="NCBI Taxonomy" id="3775"/>
    <lineage>
        <taxon>Eukaryota</taxon>
        <taxon>Viridiplantae</taxon>
        <taxon>Streptophyta</taxon>
        <taxon>Embryophyta</taxon>
        <taxon>Tracheophyta</taxon>
        <taxon>Spermatophyta</taxon>
        <taxon>Magnoliopsida</taxon>
        <taxon>eudicotyledons</taxon>
        <taxon>Gunneridae</taxon>
        <taxon>Pentapetalae</taxon>
        <taxon>rosids</taxon>
        <taxon>fabids</taxon>
        <taxon>Oxalidales</taxon>
        <taxon>Cephalotaceae</taxon>
        <taxon>Cephalotus</taxon>
    </lineage>
</organism>
<evidence type="ECO:0000256" key="2">
    <source>
        <dbReference type="ARBA" id="ARBA00022692"/>
    </source>
</evidence>
<evidence type="ECO:0000259" key="7">
    <source>
        <dbReference type="PROSITE" id="PS51778"/>
    </source>
</evidence>
<dbReference type="Pfam" id="PF02893">
    <property type="entry name" value="GRAM"/>
    <property type="match status" value="1"/>
</dbReference>
<dbReference type="InterPro" id="IPR044511">
    <property type="entry name" value="At1g03370/At5g50170-like"/>
</dbReference>